<feature type="active site" description="Acyl-ester intermediate" evidence="13">
    <location>
        <position position="64"/>
    </location>
</feature>
<feature type="binding site" evidence="14">
    <location>
        <position position="227"/>
    </location>
    <ligand>
        <name>substrate</name>
    </ligand>
</feature>
<evidence type="ECO:0000256" key="5">
    <source>
        <dbReference type="ARBA" id="ARBA00022645"/>
    </source>
</evidence>
<dbReference type="STRING" id="690567.274"/>
<name>A0A0E4GC39_9FIRM</name>
<dbReference type="Proteomes" id="UP000045545">
    <property type="component" value="Unassembled WGS sequence"/>
</dbReference>
<protein>
    <recommendedName>
        <fullName evidence="4">serine-type D-Ala-D-Ala carboxypeptidase</fullName>
        <ecNumber evidence="4">3.4.16.4</ecNumber>
    </recommendedName>
</protein>
<dbReference type="PANTHER" id="PTHR21581">
    <property type="entry name" value="D-ALANYL-D-ALANINE CARBOXYPEPTIDASE"/>
    <property type="match status" value="1"/>
</dbReference>
<dbReference type="GO" id="GO:0071555">
    <property type="term" value="P:cell wall organization"/>
    <property type="evidence" value="ECO:0007669"/>
    <property type="project" value="UniProtKB-KW"/>
</dbReference>
<comment type="pathway">
    <text evidence="2">Cell wall biogenesis; peptidoglycan biosynthesis.</text>
</comment>
<evidence type="ECO:0000256" key="3">
    <source>
        <dbReference type="ARBA" id="ARBA00007164"/>
    </source>
</evidence>
<evidence type="ECO:0000256" key="11">
    <source>
        <dbReference type="ARBA" id="ARBA00023316"/>
    </source>
</evidence>
<feature type="domain" description="Peptidase S11 D-Ala-D-Ala carboxypeptidase A C-terminal" evidence="18">
    <location>
        <begin position="277"/>
        <end position="367"/>
    </location>
</feature>
<comment type="function">
    <text evidence="1">Removes C-terminal D-alanyl residues from sugar-peptide cell wall precursors.</text>
</comment>
<dbReference type="GO" id="GO:0008360">
    <property type="term" value="P:regulation of cell shape"/>
    <property type="evidence" value="ECO:0007669"/>
    <property type="project" value="UniProtKB-KW"/>
</dbReference>
<dbReference type="SMART" id="SM00936">
    <property type="entry name" value="PBP5_C"/>
    <property type="match status" value="1"/>
</dbReference>
<evidence type="ECO:0000256" key="4">
    <source>
        <dbReference type="ARBA" id="ARBA00012448"/>
    </source>
</evidence>
<sequence>MLHKHCLVWVLIPAFFLISCFPNMAWAEQSQLDAISAESYVLMDADSGKVLKSKNMHKKLPPASMTKLMTMLLALEAIEHNQVGKSDKVIASPYAASMEGTRIYLEPGEVMNMDDMLIAMSLVSANDASVAVAEKLGGSEAAFVELMNKKAAAIGMKDSRFRNSHGLPAPGHVSSAYDMAILARYTLDNTPVLRYSSLKEHSLRQGEFPIHNSNKLLWRYEGADGLKNGYTSEAKNCLTATAKRGNLRLIVVVMGCPLKGGQTNDVINLLDYGFDNYSTQKLLSSHNVCATTRVRGGIDKEVKVLVRDDVNAIYQCNQGASFTRRQNVAGSVKAPVQRGQKLGEMEILNNGILLKKVDLVAANDVPRITWGERIMRIPGIVMIITAILIVTYIIYRRQKRATAYQPKLTIGRKE</sequence>
<dbReference type="Gene3D" id="3.40.710.10">
    <property type="entry name" value="DD-peptidase/beta-lactamase superfamily"/>
    <property type="match status" value="1"/>
</dbReference>
<dbReference type="OrthoDB" id="9791132at2"/>
<dbReference type="GO" id="GO:0006508">
    <property type="term" value="P:proteolysis"/>
    <property type="evidence" value="ECO:0007669"/>
    <property type="project" value="UniProtKB-KW"/>
</dbReference>
<dbReference type="EMBL" id="CGIH01000004">
    <property type="protein sequence ID" value="CFX03433.1"/>
    <property type="molecule type" value="Genomic_DNA"/>
</dbReference>
<keyword evidence="16" id="KW-0812">Transmembrane</keyword>
<evidence type="ECO:0000256" key="6">
    <source>
        <dbReference type="ARBA" id="ARBA00022670"/>
    </source>
</evidence>
<keyword evidence="16" id="KW-1133">Transmembrane helix</keyword>
<feature type="transmembrane region" description="Helical" evidence="16">
    <location>
        <begin position="377"/>
        <end position="395"/>
    </location>
</feature>
<evidence type="ECO:0000256" key="12">
    <source>
        <dbReference type="ARBA" id="ARBA00034000"/>
    </source>
</evidence>
<evidence type="ECO:0000313" key="20">
    <source>
        <dbReference type="Proteomes" id="UP000045545"/>
    </source>
</evidence>
<proteinExistence type="inferred from homology"/>
<dbReference type="SUPFAM" id="SSF69189">
    <property type="entry name" value="Penicillin-binding protein associated domain"/>
    <property type="match status" value="1"/>
</dbReference>
<evidence type="ECO:0000256" key="10">
    <source>
        <dbReference type="ARBA" id="ARBA00022984"/>
    </source>
</evidence>
<feature type="signal peptide" evidence="17">
    <location>
        <begin position="1"/>
        <end position="27"/>
    </location>
</feature>
<dbReference type="AlphaFoldDB" id="A0A0E4GC39"/>
<keyword evidence="5 19" id="KW-0121">Carboxypeptidase</keyword>
<evidence type="ECO:0000256" key="8">
    <source>
        <dbReference type="ARBA" id="ARBA00022801"/>
    </source>
</evidence>
<keyword evidence="20" id="KW-1185">Reference proteome</keyword>
<evidence type="ECO:0000256" key="15">
    <source>
        <dbReference type="RuleBase" id="RU004016"/>
    </source>
</evidence>
<dbReference type="InterPro" id="IPR015956">
    <property type="entry name" value="Peniciliin-bd_prot_C_sf"/>
</dbReference>
<dbReference type="SUPFAM" id="SSF56601">
    <property type="entry name" value="beta-lactamase/transpeptidase-like"/>
    <property type="match status" value="1"/>
</dbReference>
<dbReference type="Pfam" id="PF07943">
    <property type="entry name" value="PBP5_C"/>
    <property type="match status" value="1"/>
</dbReference>
<dbReference type="EC" id="3.4.16.4" evidence="4"/>
<evidence type="ECO:0000256" key="13">
    <source>
        <dbReference type="PIRSR" id="PIRSR618044-1"/>
    </source>
</evidence>
<comment type="catalytic activity">
    <reaction evidence="12">
        <text>Preferential cleavage: (Ac)2-L-Lys-D-Ala-|-D-Ala. Also transpeptidation of peptidyl-alanyl moieties that are N-acyl substituents of D-alanine.</text>
        <dbReference type="EC" id="3.4.16.4"/>
    </reaction>
</comment>
<keyword evidence="16" id="KW-0472">Membrane</keyword>
<keyword evidence="6" id="KW-0645">Protease</keyword>
<organism evidence="19 20">
    <name type="scientific">Syntrophomonas zehnderi OL-4</name>
    <dbReference type="NCBI Taxonomy" id="690567"/>
    <lineage>
        <taxon>Bacteria</taxon>
        <taxon>Bacillati</taxon>
        <taxon>Bacillota</taxon>
        <taxon>Clostridia</taxon>
        <taxon>Eubacteriales</taxon>
        <taxon>Syntrophomonadaceae</taxon>
        <taxon>Syntrophomonas</taxon>
    </lineage>
</organism>
<reference evidence="19 20" key="1">
    <citation type="submission" date="2015-03" db="EMBL/GenBank/DDBJ databases">
        <authorList>
            <person name="Murphy D."/>
        </authorList>
    </citation>
    <scope>NUCLEOTIDE SEQUENCE [LARGE SCALE GENOMIC DNA]</scope>
    <source>
        <strain evidence="19 20">OL-4</strain>
    </source>
</reference>
<dbReference type="Gene3D" id="2.60.410.10">
    <property type="entry name" value="D-Ala-D-Ala carboxypeptidase, C-terminal domain"/>
    <property type="match status" value="1"/>
</dbReference>
<feature type="active site" evidence="13">
    <location>
        <position position="124"/>
    </location>
</feature>
<keyword evidence="8" id="KW-0378">Hydrolase</keyword>
<keyword evidence="10" id="KW-0573">Peptidoglycan synthesis</keyword>
<keyword evidence="9" id="KW-0133">Cell shape</keyword>
<evidence type="ECO:0000313" key="19">
    <source>
        <dbReference type="EMBL" id="CFX03433.1"/>
    </source>
</evidence>
<dbReference type="GO" id="GO:0009002">
    <property type="term" value="F:serine-type D-Ala-D-Ala carboxypeptidase activity"/>
    <property type="evidence" value="ECO:0007669"/>
    <property type="project" value="UniProtKB-EC"/>
</dbReference>
<feature type="chain" id="PRO_5002420510" description="serine-type D-Ala-D-Ala carboxypeptidase" evidence="17">
    <location>
        <begin position="28"/>
        <end position="414"/>
    </location>
</feature>
<keyword evidence="7 17" id="KW-0732">Signal</keyword>
<dbReference type="Pfam" id="PF00768">
    <property type="entry name" value="Peptidase_S11"/>
    <property type="match status" value="1"/>
</dbReference>
<feature type="active site" description="Proton acceptor" evidence="13">
    <location>
        <position position="67"/>
    </location>
</feature>
<dbReference type="PANTHER" id="PTHR21581:SF6">
    <property type="entry name" value="TRAFFICKING PROTEIN PARTICLE COMPLEX SUBUNIT 12"/>
    <property type="match status" value="1"/>
</dbReference>
<dbReference type="PRINTS" id="PR00725">
    <property type="entry name" value="DADACBPTASE1"/>
</dbReference>
<evidence type="ECO:0000256" key="16">
    <source>
        <dbReference type="SAM" id="Phobius"/>
    </source>
</evidence>
<dbReference type="PROSITE" id="PS51257">
    <property type="entry name" value="PROKAR_LIPOPROTEIN"/>
    <property type="match status" value="1"/>
</dbReference>
<gene>
    <name evidence="19" type="ORF">274</name>
</gene>
<dbReference type="InterPro" id="IPR037167">
    <property type="entry name" value="Peptidase_S11_C_sf"/>
</dbReference>
<dbReference type="UniPathway" id="UPA00219"/>
<accession>A0A0E4GC39</accession>
<keyword evidence="11" id="KW-0961">Cell wall biogenesis/degradation</keyword>
<evidence type="ECO:0000256" key="2">
    <source>
        <dbReference type="ARBA" id="ARBA00004752"/>
    </source>
</evidence>
<evidence type="ECO:0000256" key="14">
    <source>
        <dbReference type="PIRSR" id="PIRSR618044-2"/>
    </source>
</evidence>
<evidence type="ECO:0000259" key="18">
    <source>
        <dbReference type="SMART" id="SM00936"/>
    </source>
</evidence>
<comment type="similarity">
    <text evidence="3 15">Belongs to the peptidase S11 family.</text>
</comment>
<dbReference type="InterPro" id="IPR012338">
    <property type="entry name" value="Beta-lactam/transpept-like"/>
</dbReference>
<dbReference type="InterPro" id="IPR001967">
    <property type="entry name" value="Peptidase_S11_N"/>
</dbReference>
<dbReference type="GO" id="GO:0009252">
    <property type="term" value="P:peptidoglycan biosynthetic process"/>
    <property type="evidence" value="ECO:0007669"/>
    <property type="project" value="UniProtKB-UniPathway"/>
</dbReference>
<dbReference type="InterPro" id="IPR012907">
    <property type="entry name" value="Peptidase_S11_C"/>
</dbReference>
<evidence type="ECO:0000256" key="9">
    <source>
        <dbReference type="ARBA" id="ARBA00022960"/>
    </source>
</evidence>
<evidence type="ECO:0000256" key="1">
    <source>
        <dbReference type="ARBA" id="ARBA00003217"/>
    </source>
</evidence>
<evidence type="ECO:0000256" key="17">
    <source>
        <dbReference type="SAM" id="SignalP"/>
    </source>
</evidence>
<dbReference type="InterPro" id="IPR018044">
    <property type="entry name" value="Peptidase_S11"/>
</dbReference>
<evidence type="ECO:0000256" key="7">
    <source>
        <dbReference type="ARBA" id="ARBA00022729"/>
    </source>
</evidence>